<proteinExistence type="predicted"/>
<dbReference type="RefSeq" id="XP_024581588.1">
    <property type="nucleotide sequence ID" value="XM_024715940.1"/>
</dbReference>
<dbReference type="AlphaFoldDB" id="A0A0N7L6U1"/>
<dbReference type="GeneID" id="36396586"/>
<protein>
    <submittedName>
        <fullName evidence="1">Uncharacterized protein</fullName>
    </submittedName>
</protein>
<dbReference type="OrthoDB" id="111854at2759"/>
<dbReference type="EMBL" id="CCYD01001551">
    <property type="protein sequence ID" value="CEG45219.1"/>
    <property type="molecule type" value="Genomic_DNA"/>
</dbReference>
<reference evidence="2" key="1">
    <citation type="submission" date="2014-09" db="EMBL/GenBank/DDBJ databases">
        <authorList>
            <person name="Sharma Rahul"/>
            <person name="Thines Marco"/>
        </authorList>
    </citation>
    <scope>NUCLEOTIDE SEQUENCE [LARGE SCALE GENOMIC DNA]</scope>
</reference>
<evidence type="ECO:0000313" key="1">
    <source>
        <dbReference type="EMBL" id="CEG45219.1"/>
    </source>
</evidence>
<keyword evidence="2" id="KW-1185">Reference proteome</keyword>
<dbReference type="Proteomes" id="UP000054928">
    <property type="component" value="Unassembled WGS sequence"/>
</dbReference>
<organism evidence="1 2">
    <name type="scientific">Plasmopara halstedii</name>
    <name type="common">Downy mildew of sunflower</name>
    <dbReference type="NCBI Taxonomy" id="4781"/>
    <lineage>
        <taxon>Eukaryota</taxon>
        <taxon>Sar</taxon>
        <taxon>Stramenopiles</taxon>
        <taxon>Oomycota</taxon>
        <taxon>Peronosporomycetes</taxon>
        <taxon>Peronosporales</taxon>
        <taxon>Peronosporaceae</taxon>
        <taxon>Plasmopara</taxon>
    </lineage>
</organism>
<dbReference type="STRING" id="4781.A0A0N7L6U1"/>
<evidence type="ECO:0000313" key="2">
    <source>
        <dbReference type="Proteomes" id="UP000054928"/>
    </source>
</evidence>
<sequence>MRNTPELLAPSTKQHVTSFRTVSQVARKSSELAQALEHLVLNSVQQRLGDGSVIDNQTRCTCNCDVMWEQMEEMTMQILTLQNRVLELSKHSIPTAIEVSKVPSNGNWSTKAPPFVEPTVDIPLPPAEEELGGDDVEMQEVEAEPTADDVQKIVKVDVR</sequence>
<name>A0A0N7L6U1_PLAHL</name>
<accession>A0A0N7L6U1</accession>